<dbReference type="Gene3D" id="3.10.450.50">
    <property type="match status" value="1"/>
</dbReference>
<organism evidence="2 3">
    <name type="scientific">Alicyclobacillus fodiniaquatilis</name>
    <dbReference type="NCBI Taxonomy" id="1661150"/>
    <lineage>
        <taxon>Bacteria</taxon>
        <taxon>Bacillati</taxon>
        <taxon>Bacillota</taxon>
        <taxon>Bacilli</taxon>
        <taxon>Bacillales</taxon>
        <taxon>Alicyclobacillaceae</taxon>
        <taxon>Alicyclobacillus</taxon>
    </lineage>
</organism>
<name>A0ABW4JMP4_9BACL</name>
<reference evidence="3" key="1">
    <citation type="journal article" date="2019" name="Int. J. Syst. Evol. Microbiol.">
        <title>The Global Catalogue of Microorganisms (GCM) 10K type strain sequencing project: providing services to taxonomists for standard genome sequencing and annotation.</title>
        <authorList>
            <consortium name="The Broad Institute Genomics Platform"/>
            <consortium name="The Broad Institute Genome Sequencing Center for Infectious Disease"/>
            <person name="Wu L."/>
            <person name="Ma J."/>
        </authorList>
    </citation>
    <scope>NUCLEOTIDE SEQUENCE [LARGE SCALE GENOMIC DNA]</scope>
    <source>
        <strain evidence="3">CGMCC 1.12286</strain>
    </source>
</reference>
<dbReference type="SUPFAM" id="SSF54427">
    <property type="entry name" value="NTF2-like"/>
    <property type="match status" value="1"/>
</dbReference>
<evidence type="ECO:0000259" key="1">
    <source>
        <dbReference type="Pfam" id="PF13474"/>
    </source>
</evidence>
<dbReference type="Proteomes" id="UP001597079">
    <property type="component" value="Unassembled WGS sequence"/>
</dbReference>
<gene>
    <name evidence="2" type="ORF">ACFSB2_20630</name>
</gene>
<sequence>MTAVFDHVQDVLENYKAATYEKDVEKFLSTYATDIHIYDCWNDWACIGISKWKQGVKAWFDGLREEDVVLKTDFDDVVIEENDNLAFAHCRVTYAAYTQSGEKLRQISNRFTFGLRKENGSWIIKHEHSSLPIHMETGKGIFDLK</sequence>
<accession>A0ABW4JMP4</accession>
<dbReference type="InterPro" id="IPR032710">
    <property type="entry name" value="NTF2-like_dom_sf"/>
</dbReference>
<protein>
    <submittedName>
        <fullName evidence="2">YybH family protein</fullName>
    </submittedName>
</protein>
<dbReference type="Pfam" id="PF13474">
    <property type="entry name" value="SnoaL_3"/>
    <property type="match status" value="1"/>
</dbReference>
<dbReference type="EMBL" id="JBHUCX010000083">
    <property type="protein sequence ID" value="MFD1677085.1"/>
    <property type="molecule type" value="Genomic_DNA"/>
</dbReference>
<dbReference type="InterPro" id="IPR037401">
    <property type="entry name" value="SnoaL-like"/>
</dbReference>
<dbReference type="RefSeq" id="WP_377944994.1">
    <property type="nucleotide sequence ID" value="NZ_JBHUCX010000083.1"/>
</dbReference>
<feature type="domain" description="SnoaL-like" evidence="1">
    <location>
        <begin position="8"/>
        <end position="133"/>
    </location>
</feature>
<proteinExistence type="predicted"/>
<comment type="caution">
    <text evidence="2">The sequence shown here is derived from an EMBL/GenBank/DDBJ whole genome shotgun (WGS) entry which is preliminary data.</text>
</comment>
<evidence type="ECO:0000313" key="3">
    <source>
        <dbReference type="Proteomes" id="UP001597079"/>
    </source>
</evidence>
<evidence type="ECO:0000313" key="2">
    <source>
        <dbReference type="EMBL" id="MFD1677085.1"/>
    </source>
</evidence>
<keyword evidence="3" id="KW-1185">Reference proteome</keyword>